<comment type="caution">
    <text evidence="5">The sequence shown here is derived from an EMBL/GenBank/DDBJ whole genome shotgun (WGS) entry which is preliminary data.</text>
</comment>
<name>A0A967KGL1_9PROT</name>
<dbReference type="Pfam" id="PF00202">
    <property type="entry name" value="Aminotran_3"/>
    <property type="match status" value="1"/>
</dbReference>
<sequence>MTPRNGSAVFYRDLTGAPPLILHGEGVYLEDADGRRYLDGSASASVVGIGHGRREIWDALAAEGGRVTFVYSGGFTHPWQERLAAAILDLAPANMAAVYFTSGGSEANESAWKLARQYFVEQGKHQKYKAIARWQSYHGVTLATLSLSGRTSWRQIYAPLLLPVPHVAPPYEYRCAFCERSGGCTLACADDLERTILLEGPDTVAVFFAEPIVGTTVAGLVPHSGYYRRIREICDRYDVLFVADEVLCGYGRSGAPFAIAGWDVEPDIITLGKALGSGYAPLAAMLVSDKIRQVFLEGSGRFVHGLTYSGTPSACFVGLKVHEIMLREGLFTRAKGLGGVLKSKLLELAGRHEIIGEVRGRGLLQGIELVADRKSRRPFPPGERVTERVVRHMRDNGVIVAAGVPLANFGRDGDHLQISPPFIITGQEISIIVEALDDALRSVQPSVG</sequence>
<evidence type="ECO:0000313" key="5">
    <source>
        <dbReference type="EMBL" id="NIA72270.1"/>
    </source>
</evidence>
<dbReference type="Proteomes" id="UP000761264">
    <property type="component" value="Unassembled WGS sequence"/>
</dbReference>
<dbReference type="GO" id="GO:0030170">
    <property type="term" value="F:pyridoxal phosphate binding"/>
    <property type="evidence" value="ECO:0007669"/>
    <property type="project" value="InterPro"/>
</dbReference>
<dbReference type="EMBL" id="JAAQPH010000037">
    <property type="protein sequence ID" value="NIA72270.1"/>
    <property type="molecule type" value="Genomic_DNA"/>
</dbReference>
<keyword evidence="5" id="KW-0808">Transferase</keyword>
<dbReference type="Gene3D" id="3.40.640.10">
    <property type="entry name" value="Type I PLP-dependent aspartate aminotransferase-like (Major domain)"/>
    <property type="match status" value="1"/>
</dbReference>
<dbReference type="InterPro" id="IPR015424">
    <property type="entry name" value="PyrdxlP-dep_Trfase"/>
</dbReference>
<evidence type="ECO:0000313" key="6">
    <source>
        <dbReference type="Proteomes" id="UP000761264"/>
    </source>
</evidence>
<evidence type="ECO:0000256" key="4">
    <source>
        <dbReference type="RuleBase" id="RU003560"/>
    </source>
</evidence>
<dbReference type="InterPro" id="IPR015421">
    <property type="entry name" value="PyrdxlP-dep_Trfase_major"/>
</dbReference>
<keyword evidence="5" id="KW-0032">Aminotransferase</keyword>
<dbReference type="PIRSF" id="PIRSF000521">
    <property type="entry name" value="Transaminase_4ab_Lys_Orn"/>
    <property type="match status" value="1"/>
</dbReference>
<evidence type="ECO:0000256" key="3">
    <source>
        <dbReference type="ARBA" id="ARBA00022898"/>
    </source>
</evidence>
<evidence type="ECO:0000256" key="1">
    <source>
        <dbReference type="ARBA" id="ARBA00001933"/>
    </source>
</evidence>
<accession>A0A967KGL1</accession>
<comment type="similarity">
    <text evidence="2 4">Belongs to the class-III pyridoxal-phosphate-dependent aminotransferase family.</text>
</comment>
<dbReference type="Gene3D" id="3.90.1150.10">
    <property type="entry name" value="Aspartate Aminotransferase, domain 1"/>
    <property type="match status" value="1"/>
</dbReference>
<dbReference type="RefSeq" id="WP_167231342.1">
    <property type="nucleotide sequence ID" value="NZ_JAAQPH010000037.1"/>
</dbReference>
<dbReference type="CDD" id="cd00610">
    <property type="entry name" value="OAT_like"/>
    <property type="match status" value="1"/>
</dbReference>
<comment type="cofactor">
    <cofactor evidence="1">
        <name>pyridoxal 5'-phosphate</name>
        <dbReference type="ChEBI" id="CHEBI:597326"/>
    </cofactor>
</comment>
<dbReference type="InterPro" id="IPR049704">
    <property type="entry name" value="Aminotrans_3_PPA_site"/>
</dbReference>
<dbReference type="AlphaFoldDB" id="A0A967KGL1"/>
<dbReference type="SUPFAM" id="SSF53383">
    <property type="entry name" value="PLP-dependent transferases"/>
    <property type="match status" value="1"/>
</dbReference>
<proteinExistence type="inferred from homology"/>
<keyword evidence="3 4" id="KW-0663">Pyridoxal phosphate</keyword>
<dbReference type="PANTHER" id="PTHR43094:SF1">
    <property type="entry name" value="AMINOTRANSFERASE CLASS-III"/>
    <property type="match status" value="1"/>
</dbReference>
<evidence type="ECO:0000256" key="2">
    <source>
        <dbReference type="ARBA" id="ARBA00008954"/>
    </source>
</evidence>
<dbReference type="PANTHER" id="PTHR43094">
    <property type="entry name" value="AMINOTRANSFERASE"/>
    <property type="match status" value="1"/>
</dbReference>
<reference evidence="5" key="1">
    <citation type="submission" date="2020-03" db="EMBL/GenBank/DDBJ databases">
        <title>Genome of Pelagibius litoralis DSM 21314T.</title>
        <authorList>
            <person name="Wang G."/>
        </authorList>
    </citation>
    <scope>NUCLEOTIDE SEQUENCE</scope>
    <source>
        <strain evidence="5">DSM 21314</strain>
    </source>
</reference>
<dbReference type="InterPro" id="IPR005814">
    <property type="entry name" value="Aminotrans_3"/>
</dbReference>
<organism evidence="5 6">
    <name type="scientific">Pelagibius litoralis</name>
    <dbReference type="NCBI Taxonomy" id="374515"/>
    <lineage>
        <taxon>Bacteria</taxon>
        <taxon>Pseudomonadati</taxon>
        <taxon>Pseudomonadota</taxon>
        <taxon>Alphaproteobacteria</taxon>
        <taxon>Rhodospirillales</taxon>
        <taxon>Rhodovibrionaceae</taxon>
        <taxon>Pelagibius</taxon>
    </lineage>
</organism>
<keyword evidence="6" id="KW-1185">Reference proteome</keyword>
<dbReference type="InterPro" id="IPR015422">
    <property type="entry name" value="PyrdxlP-dep_Trfase_small"/>
</dbReference>
<dbReference type="GO" id="GO:0008483">
    <property type="term" value="F:transaminase activity"/>
    <property type="evidence" value="ECO:0007669"/>
    <property type="project" value="UniProtKB-KW"/>
</dbReference>
<gene>
    <name evidence="5" type="ORF">HBA54_27125</name>
</gene>
<dbReference type="PROSITE" id="PS00600">
    <property type="entry name" value="AA_TRANSFER_CLASS_3"/>
    <property type="match status" value="1"/>
</dbReference>
<protein>
    <submittedName>
        <fullName evidence="5">Aspartate aminotransferase family protein</fullName>
    </submittedName>
</protein>